<evidence type="ECO:0000256" key="1">
    <source>
        <dbReference type="SAM" id="MobiDB-lite"/>
    </source>
</evidence>
<dbReference type="PROSITE" id="PS00018">
    <property type="entry name" value="EF_HAND_1"/>
    <property type="match status" value="2"/>
</dbReference>
<sequence length="228" mass="24750">MLTLIALSAVLLQDPPAPPPPPERETRFVFSTMGGDGPGRLDADGDGEVTREEFTAPLNDAFARMDRNGDGRLTGDELPRMMGGDEDITVLRGPGARRFEMRRPGAPGGPEVEFRREGDRTIILSDGEPGERRVTIRRSGEPGTMTFERHEGMPASGRIEAFRAGGAGNARLDTDGDGKVSEAEFLAPLREAFARADKDGSGFIEEGERGEGEVQVFTHRIERREGAE</sequence>
<proteinExistence type="predicted"/>
<organism evidence="3 4">
    <name type="scientific">Brevundimonas kwangchunensis</name>
    <dbReference type="NCBI Taxonomy" id="322163"/>
    <lineage>
        <taxon>Bacteria</taxon>
        <taxon>Pseudomonadati</taxon>
        <taxon>Pseudomonadota</taxon>
        <taxon>Alphaproteobacteria</taxon>
        <taxon>Caulobacterales</taxon>
        <taxon>Caulobacteraceae</taxon>
        <taxon>Brevundimonas</taxon>
    </lineage>
</organism>
<dbReference type="InterPro" id="IPR002048">
    <property type="entry name" value="EF_hand_dom"/>
</dbReference>
<dbReference type="InterPro" id="IPR011992">
    <property type="entry name" value="EF-hand-dom_pair"/>
</dbReference>
<dbReference type="RefSeq" id="WP_343788534.1">
    <property type="nucleotide sequence ID" value="NZ_BAAAGA010000001.1"/>
</dbReference>
<reference evidence="3 4" key="1">
    <citation type="journal article" date="2019" name="Int. J. Syst. Evol. Microbiol.">
        <title>The Global Catalogue of Microorganisms (GCM) 10K type strain sequencing project: providing services to taxonomists for standard genome sequencing and annotation.</title>
        <authorList>
            <consortium name="The Broad Institute Genomics Platform"/>
            <consortium name="The Broad Institute Genome Sequencing Center for Infectious Disease"/>
            <person name="Wu L."/>
            <person name="Ma J."/>
        </authorList>
    </citation>
    <scope>NUCLEOTIDE SEQUENCE [LARGE SCALE GENOMIC DNA]</scope>
    <source>
        <strain evidence="3 4">JCM 12928</strain>
    </source>
</reference>
<feature type="domain" description="EF-hand" evidence="2">
    <location>
        <begin position="53"/>
        <end position="88"/>
    </location>
</feature>
<keyword evidence="4" id="KW-1185">Reference proteome</keyword>
<dbReference type="SMART" id="SM00054">
    <property type="entry name" value="EFh"/>
    <property type="match status" value="2"/>
</dbReference>
<gene>
    <name evidence="3" type="ORF">GCM10009422_00420</name>
</gene>
<evidence type="ECO:0000313" key="3">
    <source>
        <dbReference type="EMBL" id="GAA0609563.1"/>
    </source>
</evidence>
<evidence type="ECO:0000259" key="2">
    <source>
        <dbReference type="PROSITE" id="PS50222"/>
    </source>
</evidence>
<feature type="compositionally biased region" description="Basic and acidic residues" evidence="1">
    <location>
        <begin position="67"/>
        <end position="79"/>
    </location>
</feature>
<feature type="domain" description="EF-hand" evidence="2">
    <location>
        <begin position="170"/>
        <end position="195"/>
    </location>
</feature>
<accession>A0ABN1GE42</accession>
<feature type="region of interest" description="Disordered" evidence="1">
    <location>
        <begin position="67"/>
        <end position="87"/>
    </location>
</feature>
<comment type="caution">
    <text evidence="3">The sequence shown here is derived from an EMBL/GenBank/DDBJ whole genome shotgun (WGS) entry which is preliminary data.</text>
</comment>
<evidence type="ECO:0000313" key="4">
    <source>
        <dbReference type="Proteomes" id="UP001501352"/>
    </source>
</evidence>
<name>A0ABN1GE42_9CAUL</name>
<dbReference type="Gene3D" id="1.10.238.10">
    <property type="entry name" value="EF-hand"/>
    <property type="match status" value="2"/>
</dbReference>
<dbReference type="EMBL" id="BAAAGA010000001">
    <property type="protein sequence ID" value="GAA0609563.1"/>
    <property type="molecule type" value="Genomic_DNA"/>
</dbReference>
<dbReference type="Pfam" id="PF13202">
    <property type="entry name" value="EF-hand_5"/>
    <property type="match status" value="4"/>
</dbReference>
<dbReference type="Proteomes" id="UP001501352">
    <property type="component" value="Unassembled WGS sequence"/>
</dbReference>
<protein>
    <recommendedName>
        <fullName evidence="2">EF-hand domain-containing protein</fullName>
    </recommendedName>
</protein>
<dbReference type="PROSITE" id="PS50222">
    <property type="entry name" value="EF_HAND_2"/>
    <property type="match status" value="2"/>
</dbReference>
<dbReference type="SUPFAM" id="SSF47473">
    <property type="entry name" value="EF-hand"/>
    <property type="match status" value="2"/>
</dbReference>
<dbReference type="InterPro" id="IPR018247">
    <property type="entry name" value="EF_Hand_1_Ca_BS"/>
</dbReference>